<dbReference type="InterPro" id="IPR017740">
    <property type="entry name" value="TssA-like"/>
</dbReference>
<dbReference type="Pfam" id="PF06812">
    <property type="entry name" value="ImpA_N"/>
    <property type="match status" value="1"/>
</dbReference>
<evidence type="ECO:0000256" key="1">
    <source>
        <dbReference type="SAM" id="MobiDB-lite"/>
    </source>
</evidence>
<keyword evidence="4" id="KW-1185">Reference proteome</keyword>
<protein>
    <submittedName>
        <fullName evidence="3">Type VI secretion system protein ImpA</fullName>
    </submittedName>
</protein>
<dbReference type="Proteomes" id="UP000538147">
    <property type="component" value="Unassembled WGS sequence"/>
</dbReference>
<organism evidence="3 4">
    <name type="scientific">Polymorphobacter multimanifer</name>
    <dbReference type="NCBI Taxonomy" id="1070431"/>
    <lineage>
        <taxon>Bacteria</taxon>
        <taxon>Pseudomonadati</taxon>
        <taxon>Pseudomonadota</taxon>
        <taxon>Alphaproteobacteria</taxon>
        <taxon>Sphingomonadales</taxon>
        <taxon>Sphingosinicellaceae</taxon>
        <taxon>Polymorphobacter</taxon>
    </lineage>
</organism>
<dbReference type="EMBL" id="JACIIV010000010">
    <property type="protein sequence ID" value="MBB6227473.1"/>
    <property type="molecule type" value="Genomic_DNA"/>
</dbReference>
<evidence type="ECO:0000313" key="3">
    <source>
        <dbReference type="EMBL" id="MBB6227473.1"/>
    </source>
</evidence>
<dbReference type="AlphaFoldDB" id="A0A841L930"/>
<dbReference type="PANTHER" id="PTHR37951:SF1">
    <property type="entry name" value="TYPE VI SECRETION SYSTEM COMPONENT TSSA1"/>
    <property type="match status" value="1"/>
</dbReference>
<feature type="region of interest" description="Disordered" evidence="1">
    <location>
        <begin position="12"/>
        <end position="38"/>
    </location>
</feature>
<feature type="domain" description="ImpA N-terminal" evidence="2">
    <location>
        <begin position="11"/>
        <end position="121"/>
    </location>
</feature>
<proteinExistence type="predicted"/>
<gene>
    <name evidence="3" type="ORF">FHS79_001639</name>
</gene>
<dbReference type="PANTHER" id="PTHR37951">
    <property type="entry name" value="CYTOPLASMIC PROTEIN-RELATED"/>
    <property type="match status" value="1"/>
</dbReference>
<name>A0A841L930_9SPHN</name>
<evidence type="ECO:0000313" key="4">
    <source>
        <dbReference type="Proteomes" id="UP000538147"/>
    </source>
</evidence>
<dbReference type="InterPro" id="IPR010657">
    <property type="entry name" value="ImpA_N"/>
</dbReference>
<dbReference type="RefSeq" id="WP_184198124.1">
    <property type="nucleotide sequence ID" value="NZ_BMOX01000003.1"/>
</dbReference>
<feature type="compositionally biased region" description="Basic and acidic residues" evidence="1">
    <location>
        <begin position="23"/>
        <end position="33"/>
    </location>
</feature>
<accession>A0A841L930</accession>
<sequence length="395" mass="42979">MSSIDLDGLLASLDGDNPCGPDLRGEPEFRDLEDAPGEFSSLKPPELMKVVRRCTDMLMRTKDQMPAIVATQAAVRAGDIEATTALLCYVRKLAEEYWDDYHPGPAEDMAIGRINELSALARPAAMLLPLQRLGIVGLPAPSTTEFTAAVVEMALEPVPEWTSDDQEKLNARVASGAVTAVAARLARPNQDAARQLRGIMIAISDTERGRDAAAECLIPSFDADAVRPLALQLRSAVEARLVGLRGLSDEIHSLVEAFERRMSDSPSMGPILNQLKAMIGVSEAFMERFPDPAALEDIAPTEDAETAADVAGVSAPGGTQPAKRFSGDTPRSRSDVLVAIDAIVRYYSDNEPTSPVPLMLKRVRNWVEMDFYRLVEEISPNSVDEIRRLLAIRNE</sequence>
<evidence type="ECO:0000259" key="2">
    <source>
        <dbReference type="Pfam" id="PF06812"/>
    </source>
</evidence>
<comment type="caution">
    <text evidence="3">The sequence shown here is derived from an EMBL/GenBank/DDBJ whole genome shotgun (WGS) entry which is preliminary data.</text>
</comment>
<reference evidence="3 4" key="1">
    <citation type="submission" date="2020-08" db="EMBL/GenBank/DDBJ databases">
        <title>Genomic Encyclopedia of Type Strains, Phase IV (KMG-IV): sequencing the most valuable type-strain genomes for metagenomic binning, comparative biology and taxonomic classification.</title>
        <authorList>
            <person name="Goeker M."/>
        </authorList>
    </citation>
    <scope>NUCLEOTIDE SEQUENCE [LARGE SCALE GENOMIC DNA]</scope>
    <source>
        <strain evidence="3 4">DSM 102189</strain>
    </source>
</reference>